<evidence type="ECO:0000313" key="3">
    <source>
        <dbReference type="EMBL" id="MCW7555916.1"/>
    </source>
</evidence>
<dbReference type="RefSeq" id="WP_262565651.1">
    <property type="nucleotide sequence ID" value="NZ_JAPFCC010000001.1"/>
</dbReference>
<sequence length="665" mass="77050">MSRFIEGTKIRLEALDGDKHEYVLAAREGENIRLESLLEEDRSTTLSLSGLQDALKSGRIEFISSSGDEEKKMSEDLMVFTEEERNETLKKYKYLMGLIDRGIQYWSPQYIEDLLPEVAAELGDKKPPSWRTICRWHSNYVKAGYSIRGLYSATFKKGNRKSRLKEEVEKCVKKAVDYYSSEHRPTKKAAYKRLENALEEVNGLRRSKDIKELPVPSYRAFLDRLEKLTPYEKKSARYGKRKAKIEFSPIAEGVKTTRVMERVCVDHTKLDLFVVDSETLMPIGRPWLTLAIDEYSRSIVGFYISFRDPDFIVLIKLIRNIIQQKSSILEQYSFLENEWLCYGVPELFIFDNGKEFWCDDLEVVLAELNIQYAFNPVQHPWFKGKVERKFGTVNTQLLSQMEGKTFSSLAERDDYNPKENAVIRFNTFVEIFYKWVVDEYQIAQTTEGKIIPNLYWKKSVEEFPPKLVEADRLNIVLGRTEESKLRKGGIFYKKIRYDSEQLASYRARAGSVMTSYKVDPDDLSSIYVFNKLDRKYIRVEAIDQDYACRFNEVQHDVHMTYARKNTEGSYNHQDVVRASLEIERRIQEEANSWNISSTAPVSSTTALAKYLDIAQDANSSLNEGLKAISSPPKKNKEQEPPTASAADFELEDDEEIDTTGWRSNV</sequence>
<protein>
    <submittedName>
        <fullName evidence="3">Mu transposase C-terminal domain-containing protein</fullName>
    </submittedName>
</protein>
<proteinExistence type="predicted"/>
<evidence type="ECO:0000313" key="4">
    <source>
        <dbReference type="Proteomes" id="UP001209854"/>
    </source>
</evidence>
<dbReference type="InterPro" id="IPR001584">
    <property type="entry name" value="Integrase_cat-core"/>
</dbReference>
<evidence type="ECO:0000256" key="1">
    <source>
        <dbReference type="SAM" id="MobiDB-lite"/>
    </source>
</evidence>
<feature type="domain" description="Integrase catalytic" evidence="2">
    <location>
        <begin position="245"/>
        <end position="460"/>
    </location>
</feature>
<dbReference type="Pfam" id="PF09299">
    <property type="entry name" value="Mu-transpos_C"/>
    <property type="match status" value="1"/>
</dbReference>
<keyword evidence="4" id="KW-1185">Reference proteome</keyword>
<comment type="caution">
    <text evidence="3">The sequence shown here is derived from an EMBL/GenBank/DDBJ whole genome shotgun (WGS) entry which is preliminary data.</text>
</comment>
<dbReference type="InterPro" id="IPR036397">
    <property type="entry name" value="RNaseH_sf"/>
</dbReference>
<dbReference type="SUPFAM" id="SSF53098">
    <property type="entry name" value="Ribonuclease H-like"/>
    <property type="match status" value="1"/>
</dbReference>
<evidence type="ECO:0000259" key="2">
    <source>
        <dbReference type="PROSITE" id="PS50994"/>
    </source>
</evidence>
<reference evidence="3 4" key="1">
    <citation type="submission" date="2022-10" db="EMBL/GenBank/DDBJ databases">
        <title>High-quality genome sequences of two octocoral-associated bacteria, Endozoicomonas euniceicola EF212 and Endozoicomonas gorgoniicola PS125.</title>
        <authorList>
            <person name="Chiou Y.-J."/>
            <person name="Chen Y.-H."/>
        </authorList>
    </citation>
    <scope>NUCLEOTIDE SEQUENCE [LARGE SCALE GENOMIC DNA]</scope>
    <source>
        <strain evidence="3 4">PS125</strain>
    </source>
</reference>
<dbReference type="Proteomes" id="UP001209854">
    <property type="component" value="Unassembled WGS sequence"/>
</dbReference>
<dbReference type="PROSITE" id="PS50994">
    <property type="entry name" value="INTEGRASE"/>
    <property type="match status" value="1"/>
</dbReference>
<feature type="compositionally biased region" description="Acidic residues" evidence="1">
    <location>
        <begin position="648"/>
        <end position="657"/>
    </location>
</feature>
<gene>
    <name evidence="3" type="ORF">NX722_25465</name>
</gene>
<organism evidence="3 4">
    <name type="scientific">Endozoicomonas gorgoniicola</name>
    <dbReference type="NCBI Taxonomy" id="1234144"/>
    <lineage>
        <taxon>Bacteria</taxon>
        <taxon>Pseudomonadati</taxon>
        <taxon>Pseudomonadota</taxon>
        <taxon>Gammaproteobacteria</taxon>
        <taxon>Oceanospirillales</taxon>
        <taxon>Endozoicomonadaceae</taxon>
        <taxon>Endozoicomonas</taxon>
    </lineage>
</organism>
<feature type="region of interest" description="Disordered" evidence="1">
    <location>
        <begin position="623"/>
        <end position="665"/>
    </location>
</feature>
<dbReference type="Gene3D" id="3.30.420.10">
    <property type="entry name" value="Ribonuclease H-like superfamily/Ribonuclease H"/>
    <property type="match status" value="1"/>
</dbReference>
<dbReference type="InterPro" id="IPR015378">
    <property type="entry name" value="Transposase-like_Mu_C"/>
</dbReference>
<accession>A0ABT3N2R8</accession>
<dbReference type="EMBL" id="JAPFCC010000001">
    <property type="protein sequence ID" value="MCW7555916.1"/>
    <property type="molecule type" value="Genomic_DNA"/>
</dbReference>
<name>A0ABT3N2R8_9GAMM</name>
<dbReference type="InterPro" id="IPR012337">
    <property type="entry name" value="RNaseH-like_sf"/>
</dbReference>